<dbReference type="Proteomes" id="UP000612349">
    <property type="component" value="Unassembled WGS sequence"/>
</dbReference>
<dbReference type="SUPFAM" id="SSF56925">
    <property type="entry name" value="OMPA-like"/>
    <property type="match status" value="1"/>
</dbReference>
<dbReference type="PANTHER" id="PTHR34001">
    <property type="entry name" value="BLL7405 PROTEIN"/>
    <property type="match status" value="1"/>
</dbReference>
<evidence type="ECO:0000313" key="7">
    <source>
        <dbReference type="EMBL" id="GGD83674.1"/>
    </source>
</evidence>
<evidence type="ECO:0000256" key="1">
    <source>
        <dbReference type="ARBA" id="ARBA00004370"/>
    </source>
</evidence>
<evidence type="ECO:0000256" key="5">
    <source>
        <dbReference type="SAM" id="SignalP"/>
    </source>
</evidence>
<accession>A0A916ZBD8</accession>
<name>A0A916ZBD8_9SPHN</name>
<dbReference type="Gene3D" id="2.40.160.20">
    <property type="match status" value="1"/>
</dbReference>
<keyword evidence="8" id="KW-1185">Reference proteome</keyword>
<dbReference type="RefSeq" id="WP_066769342.1">
    <property type="nucleotide sequence ID" value="NZ_BMIP01000014.1"/>
</dbReference>
<organism evidence="7 8">
    <name type="scientific">Croceicoccus mobilis</name>
    <dbReference type="NCBI Taxonomy" id="1703339"/>
    <lineage>
        <taxon>Bacteria</taxon>
        <taxon>Pseudomonadati</taxon>
        <taxon>Pseudomonadota</taxon>
        <taxon>Alphaproteobacteria</taxon>
        <taxon>Sphingomonadales</taxon>
        <taxon>Erythrobacteraceae</taxon>
        <taxon>Croceicoccus</taxon>
    </lineage>
</organism>
<evidence type="ECO:0000256" key="2">
    <source>
        <dbReference type="ARBA" id="ARBA00022729"/>
    </source>
</evidence>
<evidence type="ECO:0000256" key="4">
    <source>
        <dbReference type="ARBA" id="ARBA00038306"/>
    </source>
</evidence>
<dbReference type="InterPro" id="IPR011250">
    <property type="entry name" value="OMP/PagP_B-barrel"/>
</dbReference>
<sequence>MKKLISTLAAGAAIATVATPAMAQSAPDWTGAHVEALVGYDISRAGSDSDDDLNDQNDQSIDGLAYGAGIGYDYDFGNVVLGVEGQYTDSTAKTEYSDGGDFEGFGLGRVDTGRDLYAGVRAGYKVQPDVLAYVKGGYTNARYNVLSTDGETELKDNIDADGYRLGAGVEYAMTDHTFAKLEYDYSNYSEAEINDTDTFADGDRYDIDTDRHQIMAGFGYRF</sequence>
<dbReference type="InterPro" id="IPR027385">
    <property type="entry name" value="Beta-barrel_OMP"/>
</dbReference>
<dbReference type="InterPro" id="IPR051692">
    <property type="entry name" value="OMP-like"/>
</dbReference>
<comment type="caution">
    <text evidence="7">The sequence shown here is derived from an EMBL/GenBank/DDBJ whole genome shotgun (WGS) entry which is preliminary data.</text>
</comment>
<dbReference type="GO" id="GO:0016020">
    <property type="term" value="C:membrane"/>
    <property type="evidence" value="ECO:0007669"/>
    <property type="project" value="UniProtKB-SubCell"/>
</dbReference>
<feature type="signal peptide" evidence="5">
    <location>
        <begin position="1"/>
        <end position="23"/>
    </location>
</feature>
<gene>
    <name evidence="7" type="primary">omp</name>
    <name evidence="7" type="ORF">GCM10010990_37190</name>
</gene>
<evidence type="ECO:0000256" key="3">
    <source>
        <dbReference type="ARBA" id="ARBA00023136"/>
    </source>
</evidence>
<dbReference type="OrthoDB" id="8222426at2"/>
<evidence type="ECO:0000313" key="8">
    <source>
        <dbReference type="Proteomes" id="UP000612349"/>
    </source>
</evidence>
<protein>
    <submittedName>
        <fullName evidence="7">Outer membrane protein</fullName>
    </submittedName>
</protein>
<comment type="subcellular location">
    <subcellularLocation>
        <location evidence="1">Membrane</location>
    </subcellularLocation>
</comment>
<dbReference type="Pfam" id="PF13505">
    <property type="entry name" value="OMP_b-brl"/>
    <property type="match status" value="1"/>
</dbReference>
<proteinExistence type="inferred from homology"/>
<reference evidence="7" key="1">
    <citation type="journal article" date="2014" name="Int. J. Syst. Evol. Microbiol.">
        <title>Complete genome sequence of Corynebacterium casei LMG S-19264T (=DSM 44701T), isolated from a smear-ripened cheese.</title>
        <authorList>
            <consortium name="US DOE Joint Genome Institute (JGI-PGF)"/>
            <person name="Walter F."/>
            <person name="Albersmeier A."/>
            <person name="Kalinowski J."/>
            <person name="Ruckert C."/>
        </authorList>
    </citation>
    <scope>NUCLEOTIDE SEQUENCE</scope>
    <source>
        <strain evidence="7">CGMCC 1.15360</strain>
    </source>
</reference>
<dbReference type="AlphaFoldDB" id="A0A916ZBD8"/>
<dbReference type="EMBL" id="BMIP01000014">
    <property type="protein sequence ID" value="GGD83674.1"/>
    <property type="molecule type" value="Genomic_DNA"/>
</dbReference>
<feature type="domain" description="Outer membrane protein beta-barrel" evidence="6">
    <location>
        <begin position="13"/>
        <end position="222"/>
    </location>
</feature>
<reference evidence="7" key="2">
    <citation type="submission" date="2020-09" db="EMBL/GenBank/DDBJ databases">
        <authorList>
            <person name="Sun Q."/>
            <person name="Zhou Y."/>
        </authorList>
    </citation>
    <scope>NUCLEOTIDE SEQUENCE</scope>
    <source>
        <strain evidence="7">CGMCC 1.15360</strain>
    </source>
</reference>
<evidence type="ECO:0000259" key="6">
    <source>
        <dbReference type="Pfam" id="PF13505"/>
    </source>
</evidence>
<keyword evidence="3" id="KW-0472">Membrane</keyword>
<dbReference type="PANTHER" id="PTHR34001:SF3">
    <property type="entry name" value="BLL7405 PROTEIN"/>
    <property type="match status" value="1"/>
</dbReference>
<feature type="chain" id="PRO_5037403587" evidence="5">
    <location>
        <begin position="24"/>
        <end position="222"/>
    </location>
</feature>
<comment type="similarity">
    <text evidence="4">Belongs to the Omp25/RopB family.</text>
</comment>
<keyword evidence="2 5" id="KW-0732">Signal</keyword>